<name>A0ABR1FL19_AURAN</name>
<dbReference type="SUPFAM" id="SSF55347">
    <property type="entry name" value="Glyceraldehyde-3-phosphate dehydrogenase-like, C-terminal domain"/>
    <property type="match status" value="1"/>
</dbReference>
<dbReference type="EMBL" id="JBBJCI010000366">
    <property type="protein sequence ID" value="KAK7232795.1"/>
    <property type="molecule type" value="Genomic_DNA"/>
</dbReference>
<accession>A0ABR1FL19</accession>
<comment type="caution">
    <text evidence="1">The sequence shown here is derived from an EMBL/GenBank/DDBJ whole genome shotgun (WGS) entry which is preliminary data.</text>
</comment>
<proteinExistence type="predicted"/>
<dbReference type="Pfam" id="PF22725">
    <property type="entry name" value="GFO_IDH_MocA_C3"/>
    <property type="match status" value="1"/>
</dbReference>
<protein>
    <submittedName>
        <fullName evidence="1">D-xylose 1-dehydrogenase</fullName>
    </submittedName>
</protein>
<dbReference type="InterPro" id="IPR055170">
    <property type="entry name" value="GFO_IDH_MocA-like_dom"/>
</dbReference>
<gene>
    <name evidence="1" type="ORF">SO694_000372105</name>
</gene>
<sequence length="357" mass="38141">MPAPIVGRAIRWGIMGSGRIASDMTRVLTQLPNTEVVAAGSRSAETAELFAGRFGIPTAHGSYAALAADADCDVVYVATPSMRHVQDSIMCLEGGRAVLCEKAMAPSAAEATRVLNVAREKELFFLHGVWSRFFPAMAAIRDAIRSGAIGDVVSAHASFGQDDGAGQASATLETGIYCAQFLQWAMDGDAPESIEGVVAELHKESGLDQHVAALLRFPGNRVGTLECSLKNPTARVGVVNGTKGVIRVPFPFWCPTEFSLQRMSGLGSQDFGPETKRSFPLPDIEGDFNYVNSQGLAYQAEEVNRCLAEGLTQTPKFDARECFSVMQVLSDIRNRAGGDEAIQAAKDKKTIQGSGYS</sequence>
<dbReference type="GO" id="GO:0000166">
    <property type="term" value="F:nucleotide binding"/>
    <property type="evidence" value="ECO:0007669"/>
    <property type="project" value="InterPro"/>
</dbReference>
<dbReference type="Proteomes" id="UP001363151">
    <property type="component" value="Unassembled WGS sequence"/>
</dbReference>
<dbReference type="Gene3D" id="3.40.50.720">
    <property type="entry name" value="NAD(P)-binding Rossmann-like Domain"/>
    <property type="match status" value="1"/>
</dbReference>
<evidence type="ECO:0000313" key="2">
    <source>
        <dbReference type="Proteomes" id="UP001363151"/>
    </source>
</evidence>
<dbReference type="InterPro" id="IPR036291">
    <property type="entry name" value="NAD(P)-bd_dom_sf"/>
</dbReference>
<dbReference type="PANTHER" id="PTHR22604:SF105">
    <property type="entry name" value="TRANS-1,2-DIHYDROBENZENE-1,2-DIOL DEHYDROGENASE"/>
    <property type="match status" value="1"/>
</dbReference>
<evidence type="ECO:0000313" key="1">
    <source>
        <dbReference type="EMBL" id="KAK7232795.1"/>
    </source>
</evidence>
<dbReference type="InterPro" id="IPR000683">
    <property type="entry name" value="Gfo/Idh/MocA-like_OxRdtase_N"/>
</dbReference>
<dbReference type="SUPFAM" id="SSF51735">
    <property type="entry name" value="NAD(P)-binding Rossmann-fold domains"/>
    <property type="match status" value="1"/>
</dbReference>
<reference evidence="1 2" key="1">
    <citation type="submission" date="2024-03" db="EMBL/GenBank/DDBJ databases">
        <title>Aureococcus anophagefferens CCMP1851 and Kratosvirus quantuckense: Draft genome of a second virus-susceptible host strain in the model system.</title>
        <authorList>
            <person name="Chase E."/>
            <person name="Truchon A.R."/>
            <person name="Schepens W."/>
            <person name="Wilhelm S.W."/>
        </authorList>
    </citation>
    <scope>NUCLEOTIDE SEQUENCE [LARGE SCALE GENOMIC DNA]</scope>
    <source>
        <strain evidence="1 2">CCMP1851</strain>
    </source>
</reference>
<dbReference type="KEGG" id="aaf:AURANDRAFT_20106"/>
<dbReference type="Pfam" id="PF01408">
    <property type="entry name" value="GFO_IDH_MocA"/>
    <property type="match status" value="1"/>
</dbReference>
<dbReference type="PANTHER" id="PTHR22604">
    <property type="entry name" value="OXIDOREDUCTASES"/>
    <property type="match status" value="1"/>
</dbReference>
<organism evidence="1 2">
    <name type="scientific">Aureococcus anophagefferens</name>
    <name type="common">Harmful bloom alga</name>
    <dbReference type="NCBI Taxonomy" id="44056"/>
    <lineage>
        <taxon>Eukaryota</taxon>
        <taxon>Sar</taxon>
        <taxon>Stramenopiles</taxon>
        <taxon>Ochrophyta</taxon>
        <taxon>Pelagophyceae</taxon>
        <taxon>Pelagomonadales</taxon>
        <taxon>Pelagomonadaceae</taxon>
        <taxon>Aureococcus</taxon>
    </lineage>
</organism>
<dbReference type="GO" id="GO:0047837">
    <property type="term" value="F:D-xylose 1-dehydrogenase (NADP+) activity"/>
    <property type="evidence" value="ECO:0007669"/>
    <property type="project" value="UniProtKB-EC"/>
</dbReference>
<dbReference type="Gene3D" id="3.30.360.10">
    <property type="entry name" value="Dihydrodipicolinate Reductase, domain 2"/>
    <property type="match status" value="1"/>
</dbReference>
<dbReference type="InterPro" id="IPR050984">
    <property type="entry name" value="Gfo/Idh/MocA_domain"/>
</dbReference>
<keyword evidence="2" id="KW-1185">Reference proteome</keyword>